<keyword evidence="1" id="KW-0472">Membrane</keyword>
<name>A0A759ITQ1_SALER</name>
<reference evidence="2" key="1">
    <citation type="journal article" date="2018" name="Genome Biol.">
        <title>SKESA: strategic k-mer extension for scrupulous assemblies.</title>
        <authorList>
            <person name="Souvorov A."/>
            <person name="Agarwala R."/>
            <person name="Lipman D.J."/>
        </authorList>
    </citation>
    <scope>NUCLEOTIDE SEQUENCE</scope>
    <source>
        <strain evidence="2">MA.MC_08-1190</strain>
    </source>
</reference>
<feature type="non-terminal residue" evidence="2">
    <location>
        <position position="1"/>
    </location>
</feature>
<proteinExistence type="predicted"/>
<gene>
    <name evidence="2" type="ORF">G8X39_004784</name>
</gene>
<protein>
    <submittedName>
        <fullName evidence="2">Uncharacterized protein</fullName>
    </submittedName>
</protein>
<keyword evidence="1" id="KW-0812">Transmembrane</keyword>
<evidence type="ECO:0000256" key="1">
    <source>
        <dbReference type="SAM" id="Phobius"/>
    </source>
</evidence>
<keyword evidence="1" id="KW-1133">Transmembrane helix</keyword>
<feature type="transmembrane region" description="Helical" evidence="1">
    <location>
        <begin position="33"/>
        <end position="55"/>
    </location>
</feature>
<dbReference type="AlphaFoldDB" id="A0A759ITQ1"/>
<reference evidence="2" key="2">
    <citation type="submission" date="2020-02" db="EMBL/GenBank/DDBJ databases">
        <authorList>
            <consortium name="NCBI Pathogen Detection Project"/>
        </authorList>
    </citation>
    <scope>NUCLEOTIDE SEQUENCE</scope>
    <source>
        <strain evidence="2">MA.MC_08-1190</strain>
    </source>
</reference>
<sequence length="62" mass="6552">DMALKGGFSFAAENAQITALSVGNMFGWSISELMSLGMIGVVIVVGIVASIILVLRKRELPE</sequence>
<organism evidence="2">
    <name type="scientific">Salmonella enterica</name>
    <name type="common">Salmonella choleraesuis</name>
    <dbReference type="NCBI Taxonomy" id="28901"/>
    <lineage>
        <taxon>Bacteria</taxon>
        <taxon>Pseudomonadati</taxon>
        <taxon>Pseudomonadota</taxon>
        <taxon>Gammaproteobacteria</taxon>
        <taxon>Enterobacterales</taxon>
        <taxon>Enterobacteriaceae</taxon>
        <taxon>Salmonella</taxon>
    </lineage>
</organism>
<accession>A0A759ITQ1</accession>
<evidence type="ECO:0000313" key="2">
    <source>
        <dbReference type="EMBL" id="HAG1768946.1"/>
    </source>
</evidence>
<dbReference type="EMBL" id="DAAXNJ010000050">
    <property type="protein sequence ID" value="HAG1768946.1"/>
    <property type="molecule type" value="Genomic_DNA"/>
</dbReference>
<comment type="caution">
    <text evidence="2">The sequence shown here is derived from an EMBL/GenBank/DDBJ whole genome shotgun (WGS) entry which is preliminary data.</text>
</comment>